<dbReference type="SMART" id="SM00292">
    <property type="entry name" value="BRCT"/>
    <property type="match status" value="1"/>
</dbReference>
<dbReference type="InterPro" id="IPR013839">
    <property type="entry name" value="DNAligase_adenylation"/>
</dbReference>
<feature type="active site" description="N6-AMP-lysine intermediate" evidence="12">
    <location>
        <position position="115"/>
    </location>
</feature>
<evidence type="ECO:0000256" key="7">
    <source>
        <dbReference type="ARBA" id="ARBA00022842"/>
    </source>
</evidence>
<dbReference type="SUPFAM" id="SSF47781">
    <property type="entry name" value="RuvA domain 2-like"/>
    <property type="match status" value="1"/>
</dbReference>
<dbReference type="InterPro" id="IPR018239">
    <property type="entry name" value="DNA_ligase_AS"/>
</dbReference>
<evidence type="ECO:0000256" key="5">
    <source>
        <dbReference type="ARBA" id="ARBA00022763"/>
    </source>
</evidence>
<dbReference type="Proteomes" id="UP000232227">
    <property type="component" value="Chromosome"/>
</dbReference>
<dbReference type="InterPro" id="IPR001357">
    <property type="entry name" value="BRCT_dom"/>
</dbReference>
<dbReference type="Gene3D" id="2.40.50.140">
    <property type="entry name" value="Nucleic acid-binding proteins"/>
    <property type="match status" value="1"/>
</dbReference>
<keyword evidence="10 12" id="KW-0464">Manganese</keyword>
<dbReference type="GO" id="GO:0006260">
    <property type="term" value="P:DNA replication"/>
    <property type="evidence" value="ECO:0007669"/>
    <property type="project" value="UniProtKB-KW"/>
</dbReference>
<feature type="binding site" evidence="12">
    <location>
        <position position="285"/>
    </location>
    <ligand>
        <name>NAD(+)</name>
        <dbReference type="ChEBI" id="CHEBI:57540"/>
    </ligand>
</feature>
<dbReference type="GO" id="GO:0003911">
    <property type="term" value="F:DNA ligase (NAD+) activity"/>
    <property type="evidence" value="ECO:0007669"/>
    <property type="project" value="UniProtKB-UniRule"/>
</dbReference>
<comment type="similarity">
    <text evidence="12">Belongs to the NAD-dependent DNA ligase family. LigA subfamily.</text>
</comment>
<keyword evidence="9 12" id="KW-0234">DNA repair</keyword>
<dbReference type="NCBIfam" id="NF005932">
    <property type="entry name" value="PRK07956.1"/>
    <property type="match status" value="1"/>
</dbReference>
<proteinExistence type="inferred from homology"/>
<feature type="binding site" evidence="12">
    <location>
        <position position="421"/>
    </location>
    <ligand>
        <name>Zn(2+)</name>
        <dbReference type="ChEBI" id="CHEBI:29105"/>
    </ligand>
</feature>
<evidence type="ECO:0000256" key="9">
    <source>
        <dbReference type="ARBA" id="ARBA00023204"/>
    </source>
</evidence>
<dbReference type="SUPFAM" id="SSF50249">
    <property type="entry name" value="Nucleic acid-binding proteins"/>
    <property type="match status" value="1"/>
</dbReference>
<dbReference type="InterPro" id="IPR036420">
    <property type="entry name" value="BRCT_dom_sf"/>
</dbReference>
<keyword evidence="8 12" id="KW-0520">NAD</keyword>
<dbReference type="Pfam" id="PF12826">
    <property type="entry name" value="HHH_2"/>
    <property type="match status" value="1"/>
</dbReference>
<feature type="binding site" evidence="12">
    <location>
        <position position="403"/>
    </location>
    <ligand>
        <name>Zn(2+)</name>
        <dbReference type="ChEBI" id="CHEBI:29105"/>
    </ligand>
</feature>
<keyword evidence="3 12" id="KW-0235">DNA replication</keyword>
<dbReference type="PANTHER" id="PTHR23389:SF9">
    <property type="entry name" value="DNA LIGASE"/>
    <property type="match status" value="1"/>
</dbReference>
<dbReference type="Gene3D" id="1.10.287.610">
    <property type="entry name" value="Helix hairpin bin"/>
    <property type="match status" value="1"/>
</dbReference>
<dbReference type="CDD" id="cd17748">
    <property type="entry name" value="BRCT_DNA_ligase_like"/>
    <property type="match status" value="1"/>
</dbReference>
<keyword evidence="2 12" id="KW-0436">Ligase</keyword>
<dbReference type="InterPro" id="IPR013840">
    <property type="entry name" value="DNAligase_N"/>
</dbReference>
<dbReference type="Pfam" id="PF00533">
    <property type="entry name" value="BRCT"/>
    <property type="match status" value="1"/>
</dbReference>
<dbReference type="Gene3D" id="3.40.50.10190">
    <property type="entry name" value="BRCT domain"/>
    <property type="match status" value="1"/>
</dbReference>
<dbReference type="Gene3D" id="6.20.10.30">
    <property type="match status" value="1"/>
</dbReference>
<feature type="binding site" evidence="12">
    <location>
        <position position="170"/>
    </location>
    <ligand>
        <name>NAD(+)</name>
        <dbReference type="ChEBI" id="CHEBI:57540"/>
    </ligand>
</feature>
<feature type="binding site" evidence="12">
    <location>
        <begin position="33"/>
        <end position="37"/>
    </location>
    <ligand>
        <name>NAD(+)</name>
        <dbReference type="ChEBI" id="CHEBI:57540"/>
    </ligand>
</feature>
<evidence type="ECO:0000256" key="10">
    <source>
        <dbReference type="ARBA" id="ARBA00023211"/>
    </source>
</evidence>
<dbReference type="FunFam" id="1.10.150.20:FF:000007">
    <property type="entry name" value="DNA ligase"/>
    <property type="match status" value="1"/>
</dbReference>
<dbReference type="InterPro" id="IPR004150">
    <property type="entry name" value="NAD_DNA_ligase_OB"/>
</dbReference>
<dbReference type="PIRSF" id="PIRSF001604">
    <property type="entry name" value="LigA"/>
    <property type="match status" value="1"/>
</dbReference>
<dbReference type="NCBIfam" id="TIGR00575">
    <property type="entry name" value="dnlj"/>
    <property type="match status" value="1"/>
</dbReference>
<dbReference type="Pfam" id="PF01653">
    <property type="entry name" value="DNA_ligase_aden"/>
    <property type="match status" value="1"/>
</dbReference>
<comment type="cofactor">
    <cofactor evidence="12">
        <name>Mg(2+)</name>
        <dbReference type="ChEBI" id="CHEBI:18420"/>
    </cofactor>
    <cofactor evidence="12">
        <name>Mn(2+)</name>
        <dbReference type="ChEBI" id="CHEBI:29035"/>
    </cofactor>
</comment>
<evidence type="ECO:0000256" key="3">
    <source>
        <dbReference type="ARBA" id="ARBA00022705"/>
    </source>
</evidence>
<dbReference type="SMART" id="SM00532">
    <property type="entry name" value="LIGANc"/>
    <property type="match status" value="1"/>
</dbReference>
<comment type="function">
    <text evidence="1 12">DNA ligase that catalyzes the formation of phosphodiester linkages between 5'-phosphoryl and 3'-hydroxyl groups in double-stranded DNA using NAD as a coenzyme and as the energy source for the reaction. It is essential for DNA replication and repair of damaged DNA.</text>
</comment>
<dbReference type="InterPro" id="IPR012340">
    <property type="entry name" value="NA-bd_OB-fold"/>
</dbReference>
<dbReference type="PANTHER" id="PTHR23389">
    <property type="entry name" value="CHROMOSOME TRANSMISSION FIDELITY FACTOR 18"/>
    <property type="match status" value="1"/>
</dbReference>
<feature type="binding site" evidence="12">
    <location>
        <begin position="82"/>
        <end position="83"/>
    </location>
    <ligand>
        <name>NAD(+)</name>
        <dbReference type="ChEBI" id="CHEBI:57540"/>
    </ligand>
</feature>
<dbReference type="AlphaFoldDB" id="A0A291ISD4"/>
<dbReference type="SUPFAM" id="SSF52113">
    <property type="entry name" value="BRCT domain"/>
    <property type="match status" value="1"/>
</dbReference>
<keyword evidence="5 12" id="KW-0227">DNA damage</keyword>
<evidence type="ECO:0000256" key="8">
    <source>
        <dbReference type="ARBA" id="ARBA00023027"/>
    </source>
</evidence>
<dbReference type="GO" id="GO:0006281">
    <property type="term" value="P:DNA repair"/>
    <property type="evidence" value="ECO:0007669"/>
    <property type="project" value="UniProtKB-KW"/>
</dbReference>
<dbReference type="EC" id="6.5.1.2" evidence="12"/>
<dbReference type="PROSITE" id="PS01055">
    <property type="entry name" value="DNA_LIGASE_N1"/>
    <property type="match status" value="1"/>
</dbReference>
<keyword evidence="7 12" id="KW-0460">Magnesium</keyword>
<evidence type="ECO:0000313" key="13">
    <source>
        <dbReference type="EMBL" id="ATG97611.1"/>
    </source>
</evidence>
<feature type="binding site" evidence="12">
    <location>
        <position position="426"/>
    </location>
    <ligand>
        <name>Zn(2+)</name>
        <dbReference type="ChEBI" id="CHEBI:29105"/>
    </ligand>
</feature>
<accession>A0A291ISD4</accession>
<dbReference type="Pfam" id="PF03120">
    <property type="entry name" value="OB_DNA_ligase"/>
    <property type="match status" value="1"/>
</dbReference>
<keyword evidence="6 12" id="KW-0862">Zinc</keyword>
<dbReference type="InterPro" id="IPR001679">
    <property type="entry name" value="DNA_ligase"/>
</dbReference>
<feature type="binding site" evidence="12">
    <location>
        <position position="309"/>
    </location>
    <ligand>
        <name>NAD(+)</name>
        <dbReference type="ChEBI" id="CHEBI:57540"/>
    </ligand>
</feature>
<dbReference type="FunFam" id="1.10.150.20:FF:000006">
    <property type="entry name" value="DNA ligase"/>
    <property type="match status" value="1"/>
</dbReference>
<dbReference type="InterPro" id="IPR010994">
    <property type="entry name" value="RuvA_2-like"/>
</dbReference>
<protein>
    <recommendedName>
        <fullName evidence="12">DNA ligase</fullName>
        <ecNumber evidence="12">6.5.1.2</ecNumber>
    </recommendedName>
    <alternativeName>
        <fullName evidence="12">Polydeoxyribonucleotide synthase [NAD(+)]</fullName>
    </alternativeName>
</protein>
<dbReference type="Gene3D" id="1.10.150.20">
    <property type="entry name" value="5' to 3' exonuclease, C-terminal subdomain"/>
    <property type="match status" value="2"/>
</dbReference>
<dbReference type="EMBL" id="CP023668">
    <property type="protein sequence ID" value="ATG97611.1"/>
    <property type="molecule type" value="Genomic_DNA"/>
</dbReference>
<dbReference type="CDD" id="cd00114">
    <property type="entry name" value="LIGANc"/>
    <property type="match status" value="1"/>
</dbReference>
<evidence type="ECO:0000256" key="12">
    <source>
        <dbReference type="HAMAP-Rule" id="MF_01588"/>
    </source>
</evidence>
<dbReference type="SUPFAM" id="SSF56091">
    <property type="entry name" value="DNA ligase/mRNA capping enzyme, catalytic domain"/>
    <property type="match status" value="1"/>
</dbReference>
<organism evidence="13 14">
    <name type="scientific">Mesoplasma lactucae ATCC 49193</name>
    <dbReference type="NCBI Taxonomy" id="81460"/>
    <lineage>
        <taxon>Bacteria</taxon>
        <taxon>Bacillati</taxon>
        <taxon>Mycoplasmatota</taxon>
        <taxon>Mollicutes</taxon>
        <taxon>Entomoplasmatales</taxon>
        <taxon>Entomoplasmataceae</taxon>
        <taxon>Mesoplasma</taxon>
    </lineage>
</organism>
<evidence type="ECO:0000256" key="11">
    <source>
        <dbReference type="ARBA" id="ARBA00034005"/>
    </source>
</evidence>
<dbReference type="GO" id="GO:0005829">
    <property type="term" value="C:cytosol"/>
    <property type="evidence" value="ECO:0007669"/>
    <property type="project" value="TreeGrafter"/>
</dbReference>
<evidence type="ECO:0000256" key="1">
    <source>
        <dbReference type="ARBA" id="ARBA00004067"/>
    </source>
</evidence>
<gene>
    <name evidence="12 13" type="primary">ligA</name>
    <name evidence="13" type="ORF">CP520_02610</name>
</gene>
<dbReference type="HAMAP" id="MF_01588">
    <property type="entry name" value="DNA_ligase_A"/>
    <property type="match status" value="1"/>
</dbReference>
<dbReference type="GO" id="GO:0046872">
    <property type="term" value="F:metal ion binding"/>
    <property type="evidence" value="ECO:0007669"/>
    <property type="project" value="UniProtKB-KW"/>
</dbReference>
<name>A0A291ISD4_9MOLU</name>
<dbReference type="PROSITE" id="PS50172">
    <property type="entry name" value="BRCT"/>
    <property type="match status" value="1"/>
</dbReference>
<dbReference type="FunFam" id="3.30.470.30:FF:000001">
    <property type="entry name" value="DNA ligase"/>
    <property type="match status" value="1"/>
</dbReference>
<comment type="catalytic activity">
    <reaction evidence="11 12">
        <text>NAD(+) + (deoxyribonucleotide)n-3'-hydroxyl + 5'-phospho-(deoxyribonucleotide)m = (deoxyribonucleotide)n+m + AMP + beta-nicotinamide D-nucleotide.</text>
        <dbReference type="EC" id="6.5.1.2"/>
    </reaction>
</comment>
<dbReference type="OrthoDB" id="9759736at2"/>
<sequence>MDKKIVDEYNRLKDDLNRWGREYYVEDQPSVDDSEYDKSMNRLLELEQEYPELISEDSPSQNVGGRILEGFEKYNHKKPMMSLGDIFSFEEFMKFNSQVEKVTGTFDNEYYAELKIDGLSIALIYEDGKLVTGATRGDGKVGENVTENVKMIKTVPLTIKEKGHVEVRGEVYMPLEEFKKINDKRLLNGEEPFANPRNAAAGTLRQLDSKIVAERKLSTFIYYYLGNDKNVDTQAKAIQHLTDLGFNVNPDGRLCHSIDDIKDYIAEYSEQRSKLGYDIDGIVLKYNDFDMYDKIGHTAKVPKWAIAYKFPAEVKETELLDIYGSVGRTGKITYNAKLTTVKLAGTNVSAATLNNAEFIKALDLRVGAMVKVKKAGDIIPEVISVIKDEKYYTLPKYVPLTNCPVCHSKLERNTGEVDQYCINIDCPAQIKRSIEHYASRGATNIVGLGEKIVVELYDHKILNDVVGIYDLKNKQEELLQLDKFGQKKIDNLLTSIENSKRNSLEKTLFGLGIRHIGSKTALILAKRFKNIDNLMKTSIHEFNSVDGIGEVLAESLYDWFRVEKNINVIEGLKSHNVNFEYIGETEIQNENFDNKTFVITGTLSRPRSYYEEIIEQRNGHVSSSVSKNTDYILAGEKAGSKLEKGQKLGVKILSEQEFDNLI</sequence>
<keyword evidence="4 12" id="KW-0479">Metal-binding</keyword>
<feature type="binding site" evidence="12">
    <location>
        <position position="406"/>
    </location>
    <ligand>
        <name>Zn(2+)</name>
        <dbReference type="ChEBI" id="CHEBI:29105"/>
    </ligand>
</feature>
<dbReference type="KEGG" id="mlac:CP520_02610"/>
<dbReference type="Pfam" id="PF03119">
    <property type="entry name" value="DNA_ligase_ZBD"/>
    <property type="match status" value="1"/>
</dbReference>
<keyword evidence="14" id="KW-1185">Reference proteome</keyword>
<evidence type="ECO:0000256" key="4">
    <source>
        <dbReference type="ARBA" id="ARBA00022723"/>
    </source>
</evidence>
<feature type="binding site" evidence="12">
    <location>
        <position position="136"/>
    </location>
    <ligand>
        <name>NAD(+)</name>
        <dbReference type="ChEBI" id="CHEBI:57540"/>
    </ligand>
</feature>
<dbReference type="Gene3D" id="3.30.470.30">
    <property type="entry name" value="DNA ligase/mRNA capping enzyme"/>
    <property type="match status" value="1"/>
</dbReference>
<reference evidence="13 14" key="1">
    <citation type="submission" date="2017-09" db="EMBL/GenBank/DDBJ databases">
        <title>SPAdes assembly of the Mesoplasma lactucae genome.</title>
        <authorList>
            <person name="Knight T.F."/>
            <person name="Rubinstein R."/>
            <person name="Citino T."/>
        </authorList>
    </citation>
    <scope>NUCLEOTIDE SEQUENCE [LARGE SCALE GENOMIC DNA]</scope>
    <source>
        <strain evidence="13 14">831-C4</strain>
    </source>
</reference>
<evidence type="ECO:0000256" key="6">
    <source>
        <dbReference type="ARBA" id="ARBA00022833"/>
    </source>
</evidence>
<dbReference type="InterPro" id="IPR004149">
    <property type="entry name" value="Znf_DNAligase_C4"/>
</dbReference>
<feature type="binding site" evidence="12">
    <location>
        <position position="113"/>
    </location>
    <ligand>
        <name>NAD(+)</name>
        <dbReference type="ChEBI" id="CHEBI:57540"/>
    </ligand>
</feature>
<dbReference type="InterPro" id="IPR041663">
    <property type="entry name" value="DisA/LigA_HHH"/>
</dbReference>
<evidence type="ECO:0000313" key="14">
    <source>
        <dbReference type="Proteomes" id="UP000232227"/>
    </source>
</evidence>
<evidence type="ECO:0000256" key="2">
    <source>
        <dbReference type="ARBA" id="ARBA00022598"/>
    </source>
</evidence>